<dbReference type="Gene3D" id="1.20.1070.10">
    <property type="entry name" value="Rhodopsin 7-helix transmembrane proteins"/>
    <property type="match status" value="1"/>
</dbReference>
<organism evidence="15 16">
    <name type="scientific">Hymenochirus boettgeri</name>
    <name type="common">Congo dwarf clawed frog</name>
    <dbReference type="NCBI Taxonomy" id="247094"/>
    <lineage>
        <taxon>Eukaryota</taxon>
        <taxon>Metazoa</taxon>
        <taxon>Chordata</taxon>
        <taxon>Craniata</taxon>
        <taxon>Vertebrata</taxon>
        <taxon>Euteleostomi</taxon>
        <taxon>Amphibia</taxon>
        <taxon>Batrachia</taxon>
        <taxon>Anura</taxon>
        <taxon>Pipoidea</taxon>
        <taxon>Pipidae</taxon>
        <taxon>Pipinae</taxon>
        <taxon>Hymenochirus</taxon>
    </lineage>
</organism>
<evidence type="ECO:0000256" key="1">
    <source>
        <dbReference type="ARBA" id="ARBA00004651"/>
    </source>
</evidence>
<comment type="similarity">
    <text evidence="12">Belongs to the G-protein coupled receptor 1 family.</text>
</comment>
<dbReference type="Pfam" id="PF13853">
    <property type="entry name" value="7tm_4"/>
    <property type="match status" value="1"/>
</dbReference>
<reference evidence="15" key="1">
    <citation type="thesis" date="2020" institute="ProQuest LLC" country="789 East Eisenhower Parkway, Ann Arbor, MI, USA">
        <title>Comparative Genomics and Chromosome Evolution.</title>
        <authorList>
            <person name="Mudd A.B."/>
        </authorList>
    </citation>
    <scope>NUCLEOTIDE SEQUENCE</scope>
    <source>
        <strain evidence="15">Female2</strain>
        <tissue evidence="15">Blood</tissue>
    </source>
</reference>
<feature type="transmembrane region" description="Helical" evidence="13">
    <location>
        <begin position="102"/>
        <end position="120"/>
    </location>
</feature>
<evidence type="ECO:0000256" key="12">
    <source>
        <dbReference type="RuleBase" id="RU000688"/>
    </source>
</evidence>
<evidence type="ECO:0000256" key="8">
    <source>
        <dbReference type="ARBA" id="ARBA00023136"/>
    </source>
</evidence>
<dbReference type="GO" id="GO:0004930">
    <property type="term" value="F:G protein-coupled receptor activity"/>
    <property type="evidence" value="ECO:0007669"/>
    <property type="project" value="UniProtKB-KW"/>
</dbReference>
<evidence type="ECO:0000256" key="13">
    <source>
        <dbReference type="RuleBase" id="RU363047"/>
    </source>
</evidence>
<evidence type="ECO:0000259" key="14">
    <source>
        <dbReference type="PROSITE" id="PS50262"/>
    </source>
</evidence>
<dbReference type="PRINTS" id="PR00245">
    <property type="entry name" value="OLFACTORYR"/>
</dbReference>
<name>A0A8T2IX78_9PIPI</name>
<feature type="transmembrane region" description="Helical" evidence="13">
    <location>
        <begin position="62"/>
        <end position="82"/>
    </location>
</feature>
<feature type="transmembrane region" description="Helical" evidence="13">
    <location>
        <begin position="206"/>
        <end position="226"/>
    </location>
</feature>
<feature type="transmembrane region" description="Helical" evidence="13">
    <location>
        <begin position="238"/>
        <end position="261"/>
    </location>
</feature>
<comment type="caution">
    <text evidence="15">The sequence shown here is derived from an EMBL/GenBank/DDBJ whole genome shotgun (WGS) entry which is preliminary data.</text>
</comment>
<dbReference type="PROSITE" id="PS00237">
    <property type="entry name" value="G_PROTEIN_RECEP_F1_1"/>
    <property type="match status" value="1"/>
</dbReference>
<dbReference type="InterPro" id="IPR000725">
    <property type="entry name" value="Olfact_rcpt"/>
</dbReference>
<accession>A0A8T2IX78</accession>
<evidence type="ECO:0000313" key="15">
    <source>
        <dbReference type="EMBL" id="KAG8435684.1"/>
    </source>
</evidence>
<evidence type="ECO:0000256" key="7">
    <source>
        <dbReference type="ARBA" id="ARBA00023040"/>
    </source>
</evidence>
<proteinExistence type="inferred from homology"/>
<evidence type="ECO:0000256" key="10">
    <source>
        <dbReference type="ARBA" id="ARBA00023180"/>
    </source>
</evidence>
<evidence type="ECO:0000313" key="16">
    <source>
        <dbReference type="Proteomes" id="UP000812440"/>
    </source>
</evidence>
<dbReference type="InterPro" id="IPR000276">
    <property type="entry name" value="GPCR_Rhodpsn"/>
</dbReference>
<protein>
    <recommendedName>
        <fullName evidence="13">Olfactory receptor</fullName>
    </recommendedName>
</protein>
<dbReference type="EMBL" id="JAACNH010000008">
    <property type="protein sequence ID" value="KAG8435684.1"/>
    <property type="molecule type" value="Genomic_DNA"/>
</dbReference>
<dbReference type="Proteomes" id="UP000812440">
    <property type="component" value="Chromosome 7"/>
</dbReference>
<feature type="domain" description="G-protein coupled receptors family 1 profile" evidence="14">
    <location>
        <begin position="41"/>
        <end position="290"/>
    </location>
</feature>
<sequence length="313" mass="35922">MDDQYVGNVSDFIIQGFSDMGRLQFPICITLLMVYLVILMGNATVLLVILLDSHLHTPMYIFLLNLSFLDISLTSNIIPNLINSLIREHRNISFKGCMVQMYSFLVLTCTEFVLLTVMAYDRYIAICFPLKYVFQMSRKVCILFLCEVWIYGFLNPTAYLVLISKLSFCKSNTIDHIFCDLSALLKLSCTDTTTVEILNYLEGSVVTFNTFTLTVTSYIFIISAILKIKSLEGRHKAFSTCASHLTCVVISYLTIISLYMRPTSTYSPKQDKFFALLYIMLIPLLNPIIYTLKNKEFHAALKRLIHFDGFFHF</sequence>
<dbReference type="OrthoDB" id="5967130at2759"/>
<dbReference type="InterPro" id="IPR017452">
    <property type="entry name" value="GPCR_Rhodpsn_7TM"/>
</dbReference>
<dbReference type="PRINTS" id="PR00237">
    <property type="entry name" value="GPCRRHODOPSN"/>
</dbReference>
<keyword evidence="7 12" id="KW-0297">G-protein coupled receptor</keyword>
<keyword evidence="2 13" id="KW-1003">Cell membrane</keyword>
<dbReference type="PANTHER" id="PTHR26452">
    <property type="entry name" value="OLFACTORY RECEPTOR"/>
    <property type="match status" value="1"/>
</dbReference>
<feature type="transmembrane region" description="Helical" evidence="13">
    <location>
        <begin position="140"/>
        <end position="162"/>
    </location>
</feature>
<dbReference type="CDD" id="cd13954">
    <property type="entry name" value="7tmA_OR"/>
    <property type="match status" value="1"/>
</dbReference>
<evidence type="ECO:0000256" key="9">
    <source>
        <dbReference type="ARBA" id="ARBA00023170"/>
    </source>
</evidence>
<keyword evidence="4 12" id="KW-0812">Transmembrane</keyword>
<feature type="transmembrane region" description="Helical" evidence="13">
    <location>
        <begin position="23"/>
        <end position="50"/>
    </location>
</feature>
<evidence type="ECO:0000256" key="11">
    <source>
        <dbReference type="ARBA" id="ARBA00023224"/>
    </source>
</evidence>
<keyword evidence="6 13" id="KW-1133">Transmembrane helix</keyword>
<evidence type="ECO:0000256" key="4">
    <source>
        <dbReference type="ARBA" id="ARBA00022692"/>
    </source>
</evidence>
<feature type="transmembrane region" description="Helical" evidence="13">
    <location>
        <begin position="273"/>
        <end position="292"/>
    </location>
</feature>
<gene>
    <name evidence="15" type="ORF">GDO86_013568</name>
</gene>
<evidence type="ECO:0000256" key="2">
    <source>
        <dbReference type="ARBA" id="ARBA00022475"/>
    </source>
</evidence>
<comment type="subcellular location">
    <subcellularLocation>
        <location evidence="1 13">Cell membrane</location>
        <topology evidence="1 13">Multi-pass membrane protein</topology>
    </subcellularLocation>
</comment>
<keyword evidence="3 13" id="KW-0716">Sensory transduction</keyword>
<evidence type="ECO:0000256" key="5">
    <source>
        <dbReference type="ARBA" id="ARBA00022725"/>
    </source>
</evidence>
<dbReference type="PROSITE" id="PS50262">
    <property type="entry name" value="G_PROTEIN_RECEP_F1_2"/>
    <property type="match status" value="1"/>
</dbReference>
<evidence type="ECO:0000256" key="6">
    <source>
        <dbReference type="ARBA" id="ARBA00022989"/>
    </source>
</evidence>
<keyword evidence="5 13" id="KW-0552">Olfaction</keyword>
<keyword evidence="10" id="KW-0325">Glycoprotein</keyword>
<dbReference type="InterPro" id="IPR050516">
    <property type="entry name" value="Olfactory_GPCR"/>
</dbReference>
<evidence type="ECO:0000256" key="3">
    <source>
        <dbReference type="ARBA" id="ARBA00022606"/>
    </source>
</evidence>
<dbReference type="SUPFAM" id="SSF81321">
    <property type="entry name" value="Family A G protein-coupled receptor-like"/>
    <property type="match status" value="1"/>
</dbReference>
<dbReference type="FunFam" id="1.20.1070.10:FF:000010">
    <property type="entry name" value="Olfactory receptor"/>
    <property type="match status" value="1"/>
</dbReference>
<keyword evidence="9 12" id="KW-0675">Receptor</keyword>
<keyword evidence="8 13" id="KW-0472">Membrane</keyword>
<dbReference type="AlphaFoldDB" id="A0A8T2IX78"/>
<keyword evidence="16" id="KW-1185">Reference proteome</keyword>
<dbReference type="GO" id="GO:0004984">
    <property type="term" value="F:olfactory receptor activity"/>
    <property type="evidence" value="ECO:0007669"/>
    <property type="project" value="InterPro"/>
</dbReference>
<keyword evidence="11 12" id="KW-0807">Transducer</keyword>
<dbReference type="GO" id="GO:0005886">
    <property type="term" value="C:plasma membrane"/>
    <property type="evidence" value="ECO:0007669"/>
    <property type="project" value="UniProtKB-SubCell"/>
</dbReference>